<keyword evidence="3" id="KW-1185">Reference proteome</keyword>
<dbReference type="PANTHER" id="PTHR47331">
    <property type="entry name" value="PHD-TYPE DOMAIN-CONTAINING PROTEIN"/>
    <property type="match status" value="1"/>
</dbReference>
<evidence type="ECO:0000259" key="1">
    <source>
        <dbReference type="Pfam" id="PF17921"/>
    </source>
</evidence>
<organism evidence="2 3">
    <name type="scientific">Trichonephila clavata</name>
    <name type="common">Joro spider</name>
    <name type="synonym">Nephila clavata</name>
    <dbReference type="NCBI Taxonomy" id="2740835"/>
    <lineage>
        <taxon>Eukaryota</taxon>
        <taxon>Metazoa</taxon>
        <taxon>Ecdysozoa</taxon>
        <taxon>Arthropoda</taxon>
        <taxon>Chelicerata</taxon>
        <taxon>Arachnida</taxon>
        <taxon>Araneae</taxon>
        <taxon>Araneomorphae</taxon>
        <taxon>Entelegynae</taxon>
        <taxon>Araneoidea</taxon>
        <taxon>Nephilidae</taxon>
        <taxon>Trichonephila</taxon>
    </lineage>
</organism>
<gene>
    <name evidence="2" type="primary">AVEN_104000_1</name>
    <name evidence="2" type="ORF">TNCT_557271</name>
</gene>
<feature type="domain" description="Integrase zinc-binding" evidence="1">
    <location>
        <begin position="150"/>
        <end position="203"/>
    </location>
</feature>
<reference evidence="2" key="1">
    <citation type="submission" date="2020-07" db="EMBL/GenBank/DDBJ databases">
        <title>Multicomponent nature underlies the extraordinary mechanical properties of spider dragline silk.</title>
        <authorList>
            <person name="Kono N."/>
            <person name="Nakamura H."/>
            <person name="Mori M."/>
            <person name="Yoshida Y."/>
            <person name="Ohtoshi R."/>
            <person name="Malay A.D."/>
            <person name="Moran D.A.P."/>
            <person name="Tomita M."/>
            <person name="Numata K."/>
            <person name="Arakawa K."/>
        </authorList>
    </citation>
    <scope>NUCLEOTIDE SEQUENCE</scope>
</reference>
<dbReference type="Gene3D" id="1.10.340.70">
    <property type="match status" value="1"/>
</dbReference>
<accession>A0A8X6H2H0</accession>
<name>A0A8X6H2H0_TRICU</name>
<comment type="caution">
    <text evidence="2">The sequence shown here is derived from an EMBL/GenBank/DDBJ whole genome shotgun (WGS) entry which is preliminary data.</text>
</comment>
<evidence type="ECO:0000313" key="3">
    <source>
        <dbReference type="Proteomes" id="UP000887116"/>
    </source>
</evidence>
<proteinExistence type="predicted"/>
<dbReference type="EMBL" id="BMAO01017339">
    <property type="protein sequence ID" value="GFR14988.1"/>
    <property type="molecule type" value="Genomic_DNA"/>
</dbReference>
<dbReference type="AlphaFoldDB" id="A0A8X6H2H0"/>
<evidence type="ECO:0000313" key="2">
    <source>
        <dbReference type="EMBL" id="GFR14988.1"/>
    </source>
</evidence>
<dbReference type="InterPro" id="IPR041588">
    <property type="entry name" value="Integrase_H2C2"/>
</dbReference>
<dbReference type="Proteomes" id="UP000887116">
    <property type="component" value="Unassembled WGS sequence"/>
</dbReference>
<dbReference type="OrthoDB" id="6425284at2759"/>
<protein>
    <submittedName>
        <fullName evidence="2">Integrase catalytic domain-containing protein</fullName>
    </submittedName>
</protein>
<sequence>MSFLLKGGKEDLLELATELRLEATVDMTKPMLKNLITRSAGYDEEDTKLMYEGIVEERKERELLEERERQDNLEFEKLRIEAQIGLNQEILSRNNRILNDLITGTNTVNEALELHKHAKLILKEENMNLRKWKTNSIELSQNWEAAKNRFTELLVKDAHKKVLHSGVADILIQVREKYWIPKGRQIIESIIRKCFICKKFNSRPGMQITAPLPRDRIEQSPPFAVTGLDFAGSIFVKNSTIECVVDKKMLIKRFNYRERLLNNF</sequence>
<dbReference type="Pfam" id="PF17921">
    <property type="entry name" value="Integrase_H2C2"/>
    <property type="match status" value="1"/>
</dbReference>